<dbReference type="Proteomes" id="UP000694565">
    <property type="component" value="Unplaced"/>
</dbReference>
<dbReference type="SUPFAM" id="SSF52096">
    <property type="entry name" value="ClpP/crotonase"/>
    <property type="match status" value="1"/>
</dbReference>
<dbReference type="GeneTree" id="ENSGT01010000229360"/>
<proteinExistence type="inferred from homology"/>
<protein>
    <submittedName>
        <fullName evidence="2">Uncharacterized protein</fullName>
    </submittedName>
</protein>
<accession>A0A8C2XH43</accession>
<organism evidence="2 3">
    <name type="scientific">Cyclopterus lumpus</name>
    <name type="common">Lumpsucker</name>
    <dbReference type="NCBI Taxonomy" id="8103"/>
    <lineage>
        <taxon>Eukaryota</taxon>
        <taxon>Metazoa</taxon>
        <taxon>Chordata</taxon>
        <taxon>Craniata</taxon>
        <taxon>Vertebrata</taxon>
        <taxon>Euteleostomi</taxon>
        <taxon>Actinopterygii</taxon>
        <taxon>Neopterygii</taxon>
        <taxon>Teleostei</taxon>
        <taxon>Neoteleostei</taxon>
        <taxon>Acanthomorphata</taxon>
        <taxon>Eupercaria</taxon>
        <taxon>Perciformes</taxon>
        <taxon>Cottioidei</taxon>
        <taxon>Cottales</taxon>
        <taxon>Cyclopteridae</taxon>
        <taxon>Cyclopterus</taxon>
    </lineage>
</organism>
<reference evidence="2" key="2">
    <citation type="submission" date="2025-09" db="UniProtKB">
        <authorList>
            <consortium name="Ensembl"/>
        </authorList>
    </citation>
    <scope>IDENTIFICATION</scope>
</reference>
<dbReference type="InterPro" id="IPR001753">
    <property type="entry name" value="Enoyl-CoA_hydra/iso"/>
</dbReference>
<dbReference type="Ensembl" id="ENSCLMT00005019764.1">
    <property type="protein sequence ID" value="ENSCLMP00005018748.1"/>
    <property type="gene ID" value="ENSCLMG00005009455.1"/>
</dbReference>
<comment type="similarity">
    <text evidence="1">Belongs to the enoyl-CoA hydratase/isomerase family.</text>
</comment>
<dbReference type="InterPro" id="IPR029045">
    <property type="entry name" value="ClpP/crotonase-like_dom_sf"/>
</dbReference>
<evidence type="ECO:0000256" key="1">
    <source>
        <dbReference type="ARBA" id="ARBA00005254"/>
    </source>
</evidence>
<evidence type="ECO:0000313" key="2">
    <source>
        <dbReference type="Ensembl" id="ENSCLMP00005018748.1"/>
    </source>
</evidence>
<keyword evidence="3" id="KW-1185">Reference proteome</keyword>
<dbReference type="AlphaFoldDB" id="A0A8C2XH43"/>
<name>A0A8C2XH43_CYCLU</name>
<dbReference type="PANTHER" id="PTHR43802">
    <property type="entry name" value="ENOYL-COA HYDRATASE"/>
    <property type="match status" value="1"/>
</dbReference>
<dbReference type="PANTHER" id="PTHR43802:SF1">
    <property type="entry name" value="IP11341P-RELATED"/>
    <property type="match status" value="1"/>
</dbReference>
<dbReference type="Pfam" id="PF00378">
    <property type="entry name" value="ECH_1"/>
    <property type="match status" value="1"/>
</dbReference>
<reference evidence="2" key="1">
    <citation type="submission" date="2025-08" db="UniProtKB">
        <authorList>
            <consortium name="Ensembl"/>
        </authorList>
    </citation>
    <scope>IDENTIFICATION</scope>
</reference>
<dbReference type="Gene3D" id="3.90.226.10">
    <property type="entry name" value="2-enoyl-CoA Hydratase, Chain A, domain 1"/>
    <property type="match status" value="1"/>
</dbReference>
<evidence type="ECO:0000313" key="3">
    <source>
        <dbReference type="Proteomes" id="UP000694565"/>
    </source>
</evidence>
<sequence length="117" mass="12463">ILWSKERRGSVVTVAINRPKVHNAVNQETARRLLGELEAFPSGPGLNLPYFVILRSPPGGNFCAGYDLKELANHTASLKLEQDVTKGPGPMGSPPVGGAAVAGVVEETDVPSQVWYV</sequence>